<proteinExistence type="inferred from homology"/>
<dbReference type="GO" id="GO:0016491">
    <property type="term" value="F:oxidoreductase activity"/>
    <property type="evidence" value="ECO:0007669"/>
    <property type="project" value="UniProtKB-KW"/>
</dbReference>
<evidence type="ECO:0000313" key="5">
    <source>
        <dbReference type="Proteomes" id="UP001055804"/>
    </source>
</evidence>
<dbReference type="PANTHER" id="PTHR44196">
    <property type="entry name" value="DEHYDROGENASE/REDUCTASE SDR FAMILY MEMBER 7B"/>
    <property type="match status" value="1"/>
</dbReference>
<dbReference type="PRINTS" id="PR00081">
    <property type="entry name" value="GDHRDH"/>
</dbReference>
<accession>A0A9J6PI11</accession>
<evidence type="ECO:0000256" key="1">
    <source>
        <dbReference type="ARBA" id="ARBA00006484"/>
    </source>
</evidence>
<dbReference type="InterPro" id="IPR036291">
    <property type="entry name" value="NAD(P)-bd_dom_sf"/>
</dbReference>
<gene>
    <name evidence="4" type="ORF">NJQ99_04805</name>
</gene>
<dbReference type="InterPro" id="IPR002347">
    <property type="entry name" value="SDR_fam"/>
</dbReference>
<evidence type="ECO:0000256" key="2">
    <source>
        <dbReference type="ARBA" id="ARBA00023002"/>
    </source>
</evidence>
<protein>
    <submittedName>
        <fullName evidence="4">SDR family NAD(P)-dependent oxidoreductase</fullName>
    </submittedName>
</protein>
<dbReference type="Gene3D" id="3.40.50.720">
    <property type="entry name" value="NAD(P)-binding Rossmann-like Domain"/>
    <property type="match status" value="1"/>
</dbReference>
<evidence type="ECO:0000256" key="3">
    <source>
        <dbReference type="RuleBase" id="RU000363"/>
    </source>
</evidence>
<sequence>MTTGLAWITGASSGLGRALALKMAHEGWRVAITARSEGALAEVAGEAAHGRIVPYPCDTTDANAMADTVARIEADLGAIDIAVFNAGTHQPVHAADLEADTFRKLVEVNVFGTLNGFLPVFAAMKARRVGQIAVVASVAGYRGLPTSAAYGLTKAGLINFTEALRPEAEMMGIRLQLVCPGFVKTPLTARNDFPMPFLIEVEDAADAFYKGLMSDRFEIVFPRVFGWLMKLYRMLPYPLALMLARRMVPEEAAKAARATA</sequence>
<dbReference type="PRINTS" id="PR00080">
    <property type="entry name" value="SDRFAMILY"/>
</dbReference>
<keyword evidence="2" id="KW-0560">Oxidoreductase</keyword>
<comment type="similarity">
    <text evidence="1 3">Belongs to the short-chain dehydrogenases/reductases (SDR) family.</text>
</comment>
<keyword evidence="5" id="KW-1185">Reference proteome</keyword>
<comment type="caution">
    <text evidence="4">The sequence shown here is derived from an EMBL/GenBank/DDBJ whole genome shotgun (WGS) entry which is preliminary data.</text>
</comment>
<dbReference type="PANTHER" id="PTHR44196:SF1">
    <property type="entry name" value="DEHYDROGENASE_REDUCTASE SDR FAMILY MEMBER 7B"/>
    <property type="match status" value="1"/>
</dbReference>
<dbReference type="SUPFAM" id="SSF51735">
    <property type="entry name" value="NAD(P)-binding Rossmann-fold domains"/>
    <property type="match status" value="1"/>
</dbReference>
<dbReference type="EMBL" id="JAMZFT010000001">
    <property type="protein sequence ID" value="MCP1335722.1"/>
    <property type="molecule type" value="Genomic_DNA"/>
</dbReference>
<evidence type="ECO:0000313" key="4">
    <source>
        <dbReference type="EMBL" id="MCP1335722.1"/>
    </source>
</evidence>
<dbReference type="Proteomes" id="UP001055804">
    <property type="component" value="Unassembled WGS sequence"/>
</dbReference>
<dbReference type="Pfam" id="PF00106">
    <property type="entry name" value="adh_short"/>
    <property type="match status" value="1"/>
</dbReference>
<reference evidence="4" key="1">
    <citation type="submission" date="2022-06" db="EMBL/GenBank/DDBJ databases">
        <title>Isolation and Genomics of Futiania mangrovii gen. nov., sp. nov., a Rare and Metabolically-versatile member in the Class Alphaproteobacteria.</title>
        <authorList>
            <person name="Liu L."/>
            <person name="Huang W.-C."/>
            <person name="Pan J."/>
            <person name="Li J."/>
            <person name="Huang Y."/>
            <person name="Du H."/>
            <person name="Liu Y."/>
            <person name="Li M."/>
        </authorList>
    </citation>
    <scope>NUCLEOTIDE SEQUENCE</scope>
    <source>
        <strain evidence="4">FT118</strain>
    </source>
</reference>
<dbReference type="GO" id="GO:0016020">
    <property type="term" value="C:membrane"/>
    <property type="evidence" value="ECO:0007669"/>
    <property type="project" value="TreeGrafter"/>
</dbReference>
<name>A0A9J6PI11_9PROT</name>
<dbReference type="AlphaFoldDB" id="A0A9J6PI11"/>
<dbReference type="RefSeq" id="WP_269331656.1">
    <property type="nucleotide sequence ID" value="NZ_JAMZFT010000001.1"/>
</dbReference>
<organism evidence="4 5">
    <name type="scientific">Futiania mangrovi</name>
    <dbReference type="NCBI Taxonomy" id="2959716"/>
    <lineage>
        <taxon>Bacteria</taxon>
        <taxon>Pseudomonadati</taxon>
        <taxon>Pseudomonadota</taxon>
        <taxon>Alphaproteobacteria</taxon>
        <taxon>Futianiales</taxon>
        <taxon>Futianiaceae</taxon>
        <taxon>Futiania</taxon>
    </lineage>
</organism>